<keyword evidence="7" id="KW-1185">Reference proteome</keyword>
<dbReference type="SUPFAM" id="SSF52540">
    <property type="entry name" value="P-loop containing nucleoside triphosphate hydrolases"/>
    <property type="match status" value="1"/>
</dbReference>
<dbReference type="PANTHER" id="PTHR32309">
    <property type="entry name" value="TYROSINE-PROTEIN KINASE"/>
    <property type="match status" value="1"/>
</dbReference>
<dbReference type="GO" id="GO:0005886">
    <property type="term" value="C:plasma membrane"/>
    <property type="evidence" value="ECO:0007669"/>
    <property type="project" value="TreeGrafter"/>
</dbReference>
<dbReference type="GO" id="GO:0005524">
    <property type="term" value="F:ATP binding"/>
    <property type="evidence" value="ECO:0007669"/>
    <property type="project" value="UniProtKB-KW"/>
</dbReference>
<name>A0A8J7HPI2_9NOST</name>
<evidence type="ECO:0000313" key="7">
    <source>
        <dbReference type="Proteomes" id="UP000632766"/>
    </source>
</evidence>
<dbReference type="GO" id="GO:0004713">
    <property type="term" value="F:protein tyrosine kinase activity"/>
    <property type="evidence" value="ECO:0007669"/>
    <property type="project" value="TreeGrafter"/>
</dbReference>
<keyword evidence="5" id="KW-0472">Membrane</keyword>
<dbReference type="EMBL" id="JAECZC010000002">
    <property type="protein sequence ID" value="MBH8561065.1"/>
    <property type="molecule type" value="Genomic_DNA"/>
</dbReference>
<feature type="coiled-coil region" evidence="3">
    <location>
        <begin position="334"/>
        <end position="364"/>
    </location>
</feature>
<gene>
    <name evidence="6" type="ORF">I8748_02525</name>
</gene>
<dbReference type="Gene3D" id="3.40.50.300">
    <property type="entry name" value="P-loop containing nucleotide triphosphate hydrolases"/>
    <property type="match status" value="1"/>
</dbReference>
<evidence type="ECO:0000256" key="5">
    <source>
        <dbReference type="SAM" id="Phobius"/>
    </source>
</evidence>
<dbReference type="InterPro" id="IPR027417">
    <property type="entry name" value="P-loop_NTPase"/>
</dbReference>
<keyword evidence="5" id="KW-0812">Transmembrane</keyword>
<dbReference type="PANTHER" id="PTHR32309:SF13">
    <property type="entry name" value="FERRIC ENTEROBACTIN TRANSPORT PROTEIN FEPE"/>
    <property type="match status" value="1"/>
</dbReference>
<feature type="transmembrane region" description="Helical" evidence="5">
    <location>
        <begin position="50"/>
        <end position="70"/>
    </location>
</feature>
<dbReference type="InterPro" id="IPR005702">
    <property type="entry name" value="Wzc-like_C"/>
</dbReference>
<evidence type="ECO:0000256" key="1">
    <source>
        <dbReference type="ARBA" id="ARBA00022741"/>
    </source>
</evidence>
<keyword evidence="5" id="KW-1133">Transmembrane helix</keyword>
<dbReference type="AlphaFoldDB" id="A0A8J7HPI2"/>
<dbReference type="NCBIfam" id="TIGR01007">
    <property type="entry name" value="eps_fam"/>
    <property type="match status" value="1"/>
</dbReference>
<dbReference type="RefSeq" id="WP_198123092.1">
    <property type="nucleotide sequence ID" value="NZ_JAECZC010000002.1"/>
</dbReference>
<keyword evidence="2" id="KW-0067">ATP-binding</keyword>
<feature type="coiled-coil region" evidence="3">
    <location>
        <begin position="196"/>
        <end position="223"/>
    </location>
</feature>
<organism evidence="6 7">
    <name type="scientific">Amazonocrinis nigriterrae CENA67</name>
    <dbReference type="NCBI Taxonomy" id="2794033"/>
    <lineage>
        <taxon>Bacteria</taxon>
        <taxon>Bacillati</taxon>
        <taxon>Cyanobacteriota</taxon>
        <taxon>Cyanophyceae</taxon>
        <taxon>Nostocales</taxon>
        <taxon>Nostocaceae</taxon>
        <taxon>Amazonocrinis</taxon>
        <taxon>Amazonocrinis nigriterrae</taxon>
    </lineage>
</organism>
<evidence type="ECO:0000256" key="4">
    <source>
        <dbReference type="SAM" id="MobiDB-lite"/>
    </source>
</evidence>
<accession>A0A8J7HPI2</accession>
<dbReference type="InterPro" id="IPR050445">
    <property type="entry name" value="Bact_polysacc_biosynth/exp"/>
</dbReference>
<keyword evidence="3" id="KW-0175">Coiled coil</keyword>
<feature type="region of interest" description="Disordered" evidence="4">
    <location>
        <begin position="1"/>
        <end position="32"/>
    </location>
</feature>
<reference evidence="6 7" key="1">
    <citation type="journal article" date="2021" name="Int. J. Syst. Evol. Microbiol.">
        <title>Amazonocrinis nigriterrae gen. nov., sp. nov., Atlanticothrix silvestris gen. nov., sp. nov. and Dendronalium phyllosphericum gen. nov., sp. nov., nostocacean cyanobacteria from Brazilian environments.</title>
        <authorList>
            <person name="Alvarenga D.O."/>
            <person name="Andreote A.P.D."/>
            <person name="Branco L.H.Z."/>
            <person name="Delbaje E."/>
            <person name="Cruz R.B."/>
            <person name="Varani A.M."/>
            <person name="Fiore M.F."/>
        </authorList>
    </citation>
    <scope>NUCLEOTIDE SEQUENCE [LARGE SCALE GENOMIC DNA]</scope>
    <source>
        <strain evidence="6 7">CENA67</strain>
    </source>
</reference>
<dbReference type="Proteomes" id="UP000632766">
    <property type="component" value="Unassembled WGS sequence"/>
</dbReference>
<evidence type="ECO:0000256" key="2">
    <source>
        <dbReference type="ARBA" id="ARBA00022840"/>
    </source>
</evidence>
<proteinExistence type="predicted"/>
<dbReference type="CDD" id="cd05387">
    <property type="entry name" value="BY-kinase"/>
    <property type="match status" value="1"/>
</dbReference>
<dbReference type="Pfam" id="PF10609">
    <property type="entry name" value="ParA"/>
    <property type="match status" value="1"/>
</dbReference>
<evidence type="ECO:0000256" key="3">
    <source>
        <dbReference type="SAM" id="Coils"/>
    </source>
</evidence>
<sequence>MEKYSFQPSNSDRNNNSVPPFPQDQPVSWNESQRDGWSFKEFLSVVRRRAIVIGGVSITMMSTVVITLMLNPKQPDYESNFQLLVEPVNDDTKMVDIVKDPNLSQSSLDYESQIQVLKSPELMAGIVKQLQAFYPDINYDFLINSLSITRLGETKIIQVSYRNHDPNQIKVVLDKIAQEYLDYSREKRQTKLRQGIKFIEKELPSAQSRVDRLQKELQKFRQNNNFADPDSQLELVSKQVSYLTEQRQAIDKKLAETRANFAILNQKDRRLAILNDAPLYQQLLNQAQELDVQIAKESTRLQNDNPTLKTLKEKRQSLSTLLAQESKYVLDTKIAEVANQIQILEVQSRELAKAEQALQFKREQWPILARKYTELQRSLQIATESLNRFLSTRETLQIQISQTELGWQLLKAPTKPEYPVVSSDFRRNLILGLGASILFGISVALLIEKLDNTYHNVDALKEKVKFPLLGNIPFEKQVQNNQESTSVNTLKEKVKMPLLVNNQLEKQVQKNQDCTLAQEISLVTVPNHFSDSIAGSSIIPELDYSNYSAKFLEALRVLYANIQLLNNDREINSIIISSATPGDGKSTIALHLAQIATAMGQRVLLVDANLRQPVIHTLLGLNNVWGLSNLISTNLPVGEVLKQLPSISKLSVITAGPIPPDPTKLLSSEKMQRLMADFQNTFDLVIYDAPHLAGLADATLLAPHTNGILMVVKMDKTDASVLNRTLDNLNNSRLNVLGMVGNGQKGNFNSY</sequence>
<protein>
    <submittedName>
        <fullName evidence="6">Polysaccharide biosynthesis tyrosine autokinase</fullName>
    </submittedName>
</protein>
<keyword evidence="1" id="KW-0547">Nucleotide-binding</keyword>
<dbReference type="InterPro" id="IPR033756">
    <property type="entry name" value="YlxH/NBP35"/>
</dbReference>
<comment type="caution">
    <text evidence="6">The sequence shown here is derived from an EMBL/GenBank/DDBJ whole genome shotgun (WGS) entry which is preliminary data.</text>
</comment>
<evidence type="ECO:0000313" key="6">
    <source>
        <dbReference type="EMBL" id="MBH8561065.1"/>
    </source>
</evidence>
<feature type="compositionally biased region" description="Polar residues" evidence="4">
    <location>
        <begin position="1"/>
        <end position="18"/>
    </location>
</feature>